<gene>
    <name evidence="1" type="ORF">EKL94_11385</name>
</gene>
<dbReference type="EMBL" id="RXLZ01000029">
    <property type="protein sequence ID" value="RTQ88982.1"/>
    <property type="molecule type" value="Genomic_DNA"/>
</dbReference>
<dbReference type="Proteomes" id="UP000271705">
    <property type="component" value="Unassembled WGS sequence"/>
</dbReference>
<proteinExistence type="predicted"/>
<reference evidence="1 2" key="1">
    <citation type="submission" date="2018-12" db="EMBL/GenBank/DDBJ databases">
        <authorList>
            <person name="Kartti S."/>
            <person name="Manni A."/>
            <person name="Chemao El Fihri M.W."/>
            <person name="Laamarti M."/>
            <person name="Temsamani L."/>
            <person name="El Jamali J.E."/>
            <person name="Ouadghiri M."/>
            <person name="Ibrahimi A."/>
            <person name="Filati-Maltouf A."/>
        </authorList>
    </citation>
    <scope>NUCLEOTIDE SEQUENCE [LARGE SCALE GENOMIC DNA]</scope>
    <source>
        <strain evidence="1 2">MDMC339</strain>
    </source>
</reference>
<name>A0A431UH64_STEMA</name>
<dbReference type="RefSeq" id="WP_126929194.1">
    <property type="nucleotide sequence ID" value="NZ_RXLZ01000029.1"/>
</dbReference>
<sequence length="168" mass="19370">MMIDSDELADVAKTIAWYKSNFFEGCEEGFVADFMVFCWQAVDPGRVAFLDLDDETVDACANMLSELKLFVDEKRGKWGVSAFWRRYIDWADYAIDFPLDECRRFMRETVGYLEPSFFVFTATGGAEMRSEAMAIFAEYSQSGKARATYVRSVIESRLATESFYRRSL</sequence>
<organism evidence="1 2">
    <name type="scientific">Stenotrophomonas maltophilia</name>
    <name type="common">Pseudomonas maltophilia</name>
    <name type="synonym">Xanthomonas maltophilia</name>
    <dbReference type="NCBI Taxonomy" id="40324"/>
    <lineage>
        <taxon>Bacteria</taxon>
        <taxon>Pseudomonadati</taxon>
        <taxon>Pseudomonadota</taxon>
        <taxon>Gammaproteobacteria</taxon>
        <taxon>Lysobacterales</taxon>
        <taxon>Lysobacteraceae</taxon>
        <taxon>Stenotrophomonas</taxon>
        <taxon>Stenotrophomonas maltophilia group</taxon>
    </lineage>
</organism>
<comment type="caution">
    <text evidence="1">The sequence shown here is derived from an EMBL/GenBank/DDBJ whole genome shotgun (WGS) entry which is preliminary data.</text>
</comment>
<protein>
    <submittedName>
        <fullName evidence="1">Uncharacterized protein</fullName>
    </submittedName>
</protein>
<evidence type="ECO:0000313" key="1">
    <source>
        <dbReference type="EMBL" id="RTQ88982.1"/>
    </source>
</evidence>
<dbReference type="AlphaFoldDB" id="A0A431UH64"/>
<evidence type="ECO:0000313" key="2">
    <source>
        <dbReference type="Proteomes" id="UP000271705"/>
    </source>
</evidence>
<accession>A0A431UH64</accession>